<gene>
    <name evidence="1" type="ORF">JF72_03500</name>
</gene>
<name>A0A0F4LR98_9LACO</name>
<dbReference type="PANTHER" id="PTHR40658">
    <property type="match status" value="1"/>
</dbReference>
<dbReference type="EMBL" id="JXLG01000005">
    <property type="protein sequence ID" value="KJY61075.1"/>
    <property type="molecule type" value="Genomic_DNA"/>
</dbReference>
<evidence type="ECO:0000313" key="1">
    <source>
        <dbReference type="EMBL" id="KJY61075.1"/>
    </source>
</evidence>
<evidence type="ECO:0000313" key="2">
    <source>
        <dbReference type="Proteomes" id="UP000033682"/>
    </source>
</evidence>
<dbReference type="AlphaFoldDB" id="A0A0F4LR98"/>
<dbReference type="Pfam" id="PF08020">
    <property type="entry name" value="DUF1706"/>
    <property type="match status" value="1"/>
</dbReference>
<comment type="caution">
    <text evidence="1">The sequence shown here is derived from an EMBL/GenBank/DDBJ whole genome shotgun (WGS) entry which is preliminary data.</text>
</comment>
<organism evidence="1 2">
    <name type="scientific">Lactobacillus apis</name>
    <dbReference type="NCBI Taxonomy" id="303541"/>
    <lineage>
        <taxon>Bacteria</taxon>
        <taxon>Bacillati</taxon>
        <taxon>Bacillota</taxon>
        <taxon>Bacilli</taxon>
        <taxon>Lactobacillales</taxon>
        <taxon>Lactobacillaceae</taxon>
        <taxon>Lactobacillus</taxon>
    </lineage>
</organism>
<sequence length="177" mass="20938">MARPTNKTDLIEASNTAYQKIVDLIASLPEEARTADFDFDTSKLKEAHWKRDHNVRDVLAHLYEWQKLLIDWIDSNQAGKPKEYLPEGYNWRNYGEMNQEFWKNDQSIPLEEMEELLAQSHKKTMALIDSYTNDELFQKNVFPWTGNNALGTYFIANTSSHYEWALKKLRKYKRSIK</sequence>
<dbReference type="PIRSF" id="PIRSF031551">
    <property type="entry name" value="DUF1706"/>
    <property type="match status" value="1"/>
</dbReference>
<reference evidence="1 2" key="1">
    <citation type="submission" date="2015-01" db="EMBL/GenBank/DDBJ databases">
        <title>Comparative genomics of the lactic acid bacteria isolated from the honey bee gut.</title>
        <authorList>
            <person name="Ellegaard K.M."/>
            <person name="Tamarit D."/>
            <person name="Javelind E."/>
            <person name="Olofsson T."/>
            <person name="Andersson S.G."/>
            <person name="Vasquez A."/>
        </authorList>
    </citation>
    <scope>NUCLEOTIDE SEQUENCE [LARGE SCALE GENOMIC DNA]</scope>
    <source>
        <strain evidence="1 2">Hma11</strain>
    </source>
</reference>
<proteinExistence type="predicted"/>
<dbReference type="HOGENOM" id="CLU_133748_0_0_9"/>
<keyword evidence="2" id="KW-1185">Reference proteome</keyword>
<accession>A0A0F4LR98</accession>
<dbReference type="Gene3D" id="1.20.120.450">
    <property type="entry name" value="dinb family like domain"/>
    <property type="match status" value="1"/>
</dbReference>
<dbReference type="PATRIC" id="fig|303541.3.peg.496"/>
<dbReference type="Proteomes" id="UP000033682">
    <property type="component" value="Unassembled WGS sequence"/>
</dbReference>
<dbReference type="InterPro" id="IPR034660">
    <property type="entry name" value="DinB/YfiT-like"/>
</dbReference>
<dbReference type="PANTHER" id="PTHR40658:SF4">
    <property type="entry name" value="HYPOTHETICAL CYTOSOLIC PROTEIN"/>
    <property type="match status" value="1"/>
</dbReference>
<dbReference type="RefSeq" id="WP_046306316.1">
    <property type="nucleotide sequence ID" value="NZ_CAMKYX010000007.1"/>
</dbReference>
<dbReference type="STRING" id="303541.JF72_03500"/>
<protein>
    <submittedName>
        <fullName evidence="1">Cytosolic protein</fullName>
    </submittedName>
</protein>
<dbReference type="SUPFAM" id="SSF109854">
    <property type="entry name" value="DinB/YfiT-like putative metalloenzymes"/>
    <property type="match status" value="1"/>
</dbReference>
<dbReference type="InterPro" id="IPR012550">
    <property type="entry name" value="DUF1706"/>
</dbReference>